<keyword evidence="3" id="KW-0687">Ribonucleoprotein</keyword>
<dbReference type="OMA" id="IDICHKN"/>
<evidence type="ECO:0000259" key="4">
    <source>
        <dbReference type="Pfam" id="PF17135"/>
    </source>
</evidence>
<dbReference type="GO" id="GO:0003735">
    <property type="term" value="F:structural constituent of ribosome"/>
    <property type="evidence" value="ECO:0007669"/>
    <property type="project" value="InterPro"/>
</dbReference>
<dbReference type="PANTHER" id="PTHR10934:SF2">
    <property type="entry name" value="LARGE RIBOSOMAL SUBUNIT PROTEIN EL18"/>
    <property type="match status" value="1"/>
</dbReference>
<dbReference type="Pfam" id="PF17135">
    <property type="entry name" value="Ribosomal_L18"/>
    <property type="match status" value="1"/>
</dbReference>
<feature type="domain" description="Large ribosomal subunit protein uL15/eL18" evidence="4">
    <location>
        <begin position="8"/>
        <end position="182"/>
    </location>
</feature>
<dbReference type="PROSITE" id="PS01106">
    <property type="entry name" value="RIBOSOMAL_L18E"/>
    <property type="match status" value="1"/>
</dbReference>
<evidence type="ECO:0000313" key="6">
    <source>
        <dbReference type="Proteomes" id="UP000030693"/>
    </source>
</evidence>
<dbReference type="PANTHER" id="PTHR10934">
    <property type="entry name" value="60S RIBOSOMAL PROTEIN L18"/>
    <property type="match status" value="1"/>
</dbReference>
<dbReference type="AlphaFoldDB" id="A0A058Z1B6"/>
<dbReference type="SUPFAM" id="SSF52080">
    <property type="entry name" value="Ribosomal proteins L15p and L18e"/>
    <property type="match status" value="1"/>
</dbReference>
<dbReference type="InterPro" id="IPR000039">
    <property type="entry name" value="Ribosomal_eL18"/>
</dbReference>
<dbReference type="Proteomes" id="UP000030693">
    <property type="component" value="Unassembled WGS sequence"/>
</dbReference>
<sequence>MAIQKTGIKHNKSSRRKAPKSQNAYLALLVKLYRFLARRTESNFNAVVLRRLYASRVNRPSMSLSKLAKFVEGKEATAVLVGTVTDDVRMVDVPKVTVCALHVTKTARARIVAAGGEVLTFDQLAIRAPTGKNTLLLRGKTSTREANKYFSPGAGSHAKPITLSKGRKFEKARGRRHSRGFKIKG</sequence>
<dbReference type="EMBL" id="KB932214">
    <property type="protein sequence ID" value="KCV67733.1"/>
    <property type="molecule type" value="Genomic_DNA"/>
</dbReference>
<dbReference type="OrthoDB" id="6353017at2759"/>
<proteinExistence type="inferred from homology"/>
<dbReference type="FunFam" id="3.100.10.10:FF:000001">
    <property type="entry name" value="60S ribosomal protein L18"/>
    <property type="match status" value="1"/>
</dbReference>
<keyword evidence="6" id="KW-1185">Reference proteome</keyword>
<dbReference type="InterPro" id="IPR021131">
    <property type="entry name" value="Ribosomal_uL15/eL18"/>
</dbReference>
<dbReference type="GO" id="GO:0022625">
    <property type="term" value="C:cytosolic large ribosomal subunit"/>
    <property type="evidence" value="ECO:0007669"/>
    <property type="project" value="TreeGrafter"/>
</dbReference>
<dbReference type="eggNOG" id="KOG1714">
    <property type="taxonomic scope" value="Eukaryota"/>
</dbReference>
<dbReference type="InterPro" id="IPR036227">
    <property type="entry name" value="Ribosomal_uL15/eL18_sf"/>
</dbReference>
<dbReference type="STRING" id="691883.A0A058Z1B6"/>
<dbReference type="GO" id="GO:0003723">
    <property type="term" value="F:RNA binding"/>
    <property type="evidence" value="ECO:0007669"/>
    <property type="project" value="TreeGrafter"/>
</dbReference>
<evidence type="ECO:0000256" key="2">
    <source>
        <dbReference type="ARBA" id="ARBA00022980"/>
    </source>
</evidence>
<evidence type="ECO:0000256" key="1">
    <source>
        <dbReference type="ARBA" id="ARBA00006815"/>
    </source>
</evidence>
<dbReference type="GO" id="GO:0006412">
    <property type="term" value="P:translation"/>
    <property type="evidence" value="ECO:0007669"/>
    <property type="project" value="InterPro"/>
</dbReference>
<reference evidence="5" key="1">
    <citation type="submission" date="2013-04" db="EMBL/GenBank/DDBJ databases">
        <title>The Genome Sequence of Fonticula alba ATCC 38817.</title>
        <authorList>
            <consortium name="The Broad Institute Genomics Platform"/>
            <person name="Russ C."/>
            <person name="Cuomo C."/>
            <person name="Burger G."/>
            <person name="Gray M.W."/>
            <person name="Holland P.W.H."/>
            <person name="King N."/>
            <person name="Lang F.B.F."/>
            <person name="Roger A.J."/>
            <person name="Ruiz-Trillo I."/>
            <person name="Brown M."/>
            <person name="Walker B."/>
            <person name="Young S."/>
            <person name="Zeng Q."/>
            <person name="Gargeya S."/>
            <person name="Fitzgerald M."/>
            <person name="Haas B."/>
            <person name="Abouelleil A."/>
            <person name="Allen A.W."/>
            <person name="Alvarado L."/>
            <person name="Arachchi H.M."/>
            <person name="Berlin A.M."/>
            <person name="Chapman S.B."/>
            <person name="Gainer-Dewar J."/>
            <person name="Goldberg J."/>
            <person name="Griggs A."/>
            <person name="Gujja S."/>
            <person name="Hansen M."/>
            <person name="Howarth C."/>
            <person name="Imamovic A."/>
            <person name="Ireland A."/>
            <person name="Larimer J."/>
            <person name="McCowan C."/>
            <person name="Murphy C."/>
            <person name="Pearson M."/>
            <person name="Poon T.W."/>
            <person name="Priest M."/>
            <person name="Roberts A."/>
            <person name="Saif S."/>
            <person name="Shea T."/>
            <person name="Sisk P."/>
            <person name="Sykes S."/>
            <person name="Wortman J."/>
            <person name="Nusbaum C."/>
            <person name="Birren B."/>
        </authorList>
    </citation>
    <scope>NUCLEOTIDE SEQUENCE [LARGE SCALE GENOMIC DNA]</scope>
    <source>
        <strain evidence="5">ATCC 38817</strain>
    </source>
</reference>
<dbReference type="GeneID" id="20530567"/>
<protein>
    <submittedName>
        <fullName evidence="5">50S ribosomal protein L18e</fullName>
    </submittedName>
</protein>
<dbReference type="RefSeq" id="XP_009497917.1">
    <property type="nucleotide sequence ID" value="XM_009499642.1"/>
</dbReference>
<gene>
    <name evidence="5" type="ORF">H696_05842</name>
</gene>
<dbReference type="InterPro" id="IPR021132">
    <property type="entry name" value="Ribosomal_eL18/eL18-A/B/_CS"/>
</dbReference>
<organism evidence="5">
    <name type="scientific">Fonticula alba</name>
    <name type="common">Slime mold</name>
    <dbReference type="NCBI Taxonomy" id="691883"/>
    <lineage>
        <taxon>Eukaryota</taxon>
        <taxon>Rotosphaerida</taxon>
        <taxon>Fonticulaceae</taxon>
        <taxon>Fonticula</taxon>
    </lineage>
</organism>
<comment type="similarity">
    <text evidence="1">Belongs to the eukaryotic ribosomal protein eL18 family.</text>
</comment>
<accession>A0A058Z1B6</accession>
<evidence type="ECO:0000256" key="3">
    <source>
        <dbReference type="ARBA" id="ARBA00023274"/>
    </source>
</evidence>
<evidence type="ECO:0000313" key="5">
    <source>
        <dbReference type="EMBL" id="KCV67733.1"/>
    </source>
</evidence>
<name>A0A058Z1B6_FONAL</name>
<dbReference type="Gene3D" id="3.100.10.10">
    <property type="match status" value="1"/>
</dbReference>
<keyword evidence="2 5" id="KW-0689">Ribosomal protein</keyword>